<sequence>MDAQRQNQQSQIYIVKRIN</sequence>
<evidence type="ECO:0000313" key="2">
    <source>
        <dbReference type="EMBL" id="CAF4766880.1"/>
    </source>
</evidence>
<name>A0A820TRW5_9BILA</name>
<proteinExistence type="predicted"/>
<protein>
    <submittedName>
        <fullName evidence="1">Uncharacterized protein</fullName>
    </submittedName>
</protein>
<accession>A0A820TRW5</accession>
<dbReference type="EMBL" id="CAJOBG010117925">
    <property type="protein sequence ID" value="CAF4766880.1"/>
    <property type="molecule type" value="Genomic_DNA"/>
</dbReference>
<organism evidence="1 3">
    <name type="scientific">Rotaria magnacalcarata</name>
    <dbReference type="NCBI Taxonomy" id="392030"/>
    <lineage>
        <taxon>Eukaryota</taxon>
        <taxon>Metazoa</taxon>
        <taxon>Spiralia</taxon>
        <taxon>Gnathifera</taxon>
        <taxon>Rotifera</taxon>
        <taxon>Eurotatoria</taxon>
        <taxon>Bdelloidea</taxon>
        <taxon>Philodinida</taxon>
        <taxon>Philodinidae</taxon>
        <taxon>Rotaria</taxon>
    </lineage>
</organism>
<evidence type="ECO:0000313" key="3">
    <source>
        <dbReference type="Proteomes" id="UP000663866"/>
    </source>
</evidence>
<evidence type="ECO:0000313" key="1">
    <source>
        <dbReference type="EMBL" id="CAF4479673.1"/>
    </source>
</evidence>
<dbReference type="EMBL" id="CAJOBG010050366">
    <property type="protein sequence ID" value="CAF4479673.1"/>
    <property type="molecule type" value="Genomic_DNA"/>
</dbReference>
<feature type="non-terminal residue" evidence="1">
    <location>
        <position position="19"/>
    </location>
</feature>
<comment type="caution">
    <text evidence="1">The sequence shown here is derived from an EMBL/GenBank/DDBJ whole genome shotgun (WGS) entry which is preliminary data.</text>
</comment>
<gene>
    <name evidence="1" type="ORF">OVN521_LOCUS39534</name>
    <name evidence="2" type="ORF">OVN521_LOCUS50696</name>
</gene>
<dbReference type="AlphaFoldDB" id="A0A820TRW5"/>
<keyword evidence="3" id="KW-1185">Reference proteome</keyword>
<dbReference type="Proteomes" id="UP000663866">
    <property type="component" value="Unassembled WGS sequence"/>
</dbReference>
<reference evidence="1" key="1">
    <citation type="submission" date="2021-02" db="EMBL/GenBank/DDBJ databases">
        <authorList>
            <person name="Nowell W R."/>
        </authorList>
    </citation>
    <scope>NUCLEOTIDE SEQUENCE</scope>
</reference>